<proteinExistence type="predicted"/>
<evidence type="ECO:0000313" key="2">
    <source>
        <dbReference type="EMBL" id="MBC8559377.1"/>
    </source>
</evidence>
<dbReference type="Proteomes" id="UP000610760">
    <property type="component" value="Unassembled WGS sequence"/>
</dbReference>
<sequence>MRFPKVKRNTLLFIAGTVWLVAGFNIMRIGTPGMIENWASPLWALLISALVFGLFYGLIFHRMVKKHCTRIQEMEDEKIPIYRFFDRKAYCIMAFMITFGVLLRASGWIPPYYLGIFYTGLGFSLMTAGVFFLWRFARRFAA</sequence>
<gene>
    <name evidence="2" type="ORF">H8710_04750</name>
</gene>
<dbReference type="EMBL" id="JACRSV010000001">
    <property type="protein sequence ID" value="MBC8559377.1"/>
    <property type="molecule type" value="Genomic_DNA"/>
</dbReference>
<name>A0A926E1P7_9FIRM</name>
<evidence type="ECO:0000313" key="3">
    <source>
        <dbReference type="Proteomes" id="UP000610760"/>
    </source>
</evidence>
<dbReference type="AlphaFoldDB" id="A0A926E1P7"/>
<evidence type="ECO:0000256" key="1">
    <source>
        <dbReference type="SAM" id="Phobius"/>
    </source>
</evidence>
<organism evidence="2 3">
    <name type="scientific">Fumia xinanensis</name>
    <dbReference type="NCBI Taxonomy" id="2763659"/>
    <lineage>
        <taxon>Bacteria</taxon>
        <taxon>Bacillati</taxon>
        <taxon>Bacillota</taxon>
        <taxon>Clostridia</taxon>
        <taxon>Eubacteriales</taxon>
        <taxon>Oscillospiraceae</taxon>
        <taxon>Fumia</taxon>
    </lineage>
</organism>
<keyword evidence="1" id="KW-1133">Transmembrane helix</keyword>
<feature type="transmembrane region" description="Helical" evidence="1">
    <location>
        <begin position="115"/>
        <end position="134"/>
    </location>
</feature>
<feature type="transmembrane region" description="Helical" evidence="1">
    <location>
        <begin position="42"/>
        <end position="60"/>
    </location>
</feature>
<keyword evidence="1" id="KW-0812">Transmembrane</keyword>
<keyword evidence="1" id="KW-0472">Membrane</keyword>
<reference evidence="2" key="1">
    <citation type="submission" date="2020-08" db="EMBL/GenBank/DDBJ databases">
        <title>Genome public.</title>
        <authorList>
            <person name="Liu C."/>
            <person name="Sun Q."/>
        </authorList>
    </citation>
    <scope>NUCLEOTIDE SEQUENCE</scope>
    <source>
        <strain evidence="2">NSJ-33</strain>
    </source>
</reference>
<accession>A0A926E1P7</accession>
<keyword evidence="3" id="KW-1185">Reference proteome</keyword>
<feature type="transmembrane region" description="Helical" evidence="1">
    <location>
        <begin position="89"/>
        <end position="109"/>
    </location>
</feature>
<feature type="transmembrane region" description="Helical" evidence="1">
    <location>
        <begin position="12"/>
        <end position="30"/>
    </location>
</feature>
<protein>
    <submittedName>
        <fullName evidence="2">Uncharacterized protein</fullName>
    </submittedName>
</protein>
<comment type="caution">
    <text evidence="2">The sequence shown here is derived from an EMBL/GenBank/DDBJ whole genome shotgun (WGS) entry which is preliminary data.</text>
</comment>
<dbReference type="RefSeq" id="WP_249294271.1">
    <property type="nucleotide sequence ID" value="NZ_JACRSV010000001.1"/>
</dbReference>